<feature type="compositionally biased region" description="Basic and acidic residues" evidence="4">
    <location>
        <begin position="251"/>
        <end position="275"/>
    </location>
</feature>
<dbReference type="STRING" id="1284197.S8BKH0"/>
<dbReference type="OMA" id="THLECVK"/>
<dbReference type="Proteomes" id="UP000015100">
    <property type="component" value="Unassembled WGS sequence"/>
</dbReference>
<sequence>MVKTVSLTAPSKPTIHPPPPTLDEDTIDDLLYFSRTGELEDLQATVAELSKSQNRYSLEIPAAAVDPFSGNTCLHMAAANNHVNVVEYILSLEAPPLATPVVHPEVSASAAGTEGILSGGKGETAADVISIPQSYLSVLLNFPNNSGNTPLHWACLNGHLETVKVLVKAGADPGVLNGAGHDCVYEAEVNDKSKVVEWVLEYAETLESGVGFVGEDDKKDEGDEEEQQQDNADVLRDEGRNHEEKEAEAEAEVKEGESGIAIDKLDLGDKEPTIR</sequence>
<evidence type="ECO:0000256" key="3">
    <source>
        <dbReference type="PROSITE-ProRule" id="PRU00023"/>
    </source>
</evidence>
<reference evidence="5 6" key="1">
    <citation type="journal article" date="2013" name="PLoS Genet.">
        <title>Genomic mechanisms accounting for the adaptation to parasitism in nematode-trapping fungi.</title>
        <authorList>
            <person name="Meerupati T."/>
            <person name="Andersson K.M."/>
            <person name="Friman E."/>
            <person name="Kumar D."/>
            <person name="Tunlid A."/>
            <person name="Ahren D."/>
        </authorList>
    </citation>
    <scope>NUCLEOTIDE SEQUENCE [LARGE SCALE GENOMIC DNA]</scope>
    <source>
        <strain evidence="5 6">CBS 200.50</strain>
    </source>
</reference>
<keyword evidence="1" id="KW-0677">Repeat</keyword>
<name>S8BKH0_DACHA</name>
<proteinExistence type="predicted"/>
<reference evidence="6" key="2">
    <citation type="submission" date="2013-04" db="EMBL/GenBank/DDBJ databases">
        <title>Genomic mechanisms accounting for the adaptation to parasitism in nematode-trapping fungi.</title>
        <authorList>
            <person name="Ahren D.G."/>
        </authorList>
    </citation>
    <scope>NUCLEOTIDE SEQUENCE [LARGE SCALE GENOMIC DNA]</scope>
    <source>
        <strain evidence="6">CBS 200.50</strain>
    </source>
</reference>
<evidence type="ECO:0000313" key="6">
    <source>
        <dbReference type="Proteomes" id="UP000015100"/>
    </source>
</evidence>
<protein>
    <submittedName>
        <fullName evidence="5">Uncharacterized protein</fullName>
    </submittedName>
</protein>
<dbReference type="GO" id="GO:0004842">
    <property type="term" value="F:ubiquitin-protein transferase activity"/>
    <property type="evidence" value="ECO:0007669"/>
    <property type="project" value="TreeGrafter"/>
</dbReference>
<evidence type="ECO:0000313" key="5">
    <source>
        <dbReference type="EMBL" id="EPS39858.1"/>
    </source>
</evidence>
<accession>S8BKH0</accession>
<evidence type="ECO:0000256" key="4">
    <source>
        <dbReference type="SAM" id="MobiDB-lite"/>
    </source>
</evidence>
<dbReference type="PROSITE" id="PS50088">
    <property type="entry name" value="ANK_REPEAT"/>
    <property type="match status" value="2"/>
</dbReference>
<dbReference type="SMART" id="SM00248">
    <property type="entry name" value="ANK"/>
    <property type="match status" value="2"/>
</dbReference>
<dbReference type="HOGENOM" id="CLU_000134_20_0_1"/>
<evidence type="ECO:0000256" key="2">
    <source>
        <dbReference type="ARBA" id="ARBA00023043"/>
    </source>
</evidence>
<organism evidence="5 6">
    <name type="scientific">Dactylellina haptotyla (strain CBS 200.50)</name>
    <name type="common">Nematode-trapping fungus</name>
    <name type="synonym">Monacrosporium haptotylum</name>
    <dbReference type="NCBI Taxonomy" id="1284197"/>
    <lineage>
        <taxon>Eukaryota</taxon>
        <taxon>Fungi</taxon>
        <taxon>Dikarya</taxon>
        <taxon>Ascomycota</taxon>
        <taxon>Pezizomycotina</taxon>
        <taxon>Orbiliomycetes</taxon>
        <taxon>Orbiliales</taxon>
        <taxon>Orbiliaceae</taxon>
        <taxon>Dactylellina</taxon>
    </lineage>
</organism>
<evidence type="ECO:0000256" key="1">
    <source>
        <dbReference type="ARBA" id="ARBA00022737"/>
    </source>
</evidence>
<dbReference type="SUPFAM" id="SSF48403">
    <property type="entry name" value="Ankyrin repeat"/>
    <property type="match status" value="1"/>
</dbReference>
<dbReference type="PROSITE" id="PS50297">
    <property type="entry name" value="ANK_REP_REGION"/>
    <property type="match status" value="2"/>
</dbReference>
<feature type="compositionally biased region" description="Basic and acidic residues" evidence="4">
    <location>
        <begin position="233"/>
        <end position="245"/>
    </location>
</feature>
<dbReference type="Gene3D" id="1.25.40.20">
    <property type="entry name" value="Ankyrin repeat-containing domain"/>
    <property type="match status" value="1"/>
</dbReference>
<dbReference type="PANTHER" id="PTHR24171:SF8">
    <property type="entry name" value="BRCA1-ASSOCIATED RING DOMAIN PROTEIN 1"/>
    <property type="match status" value="1"/>
</dbReference>
<dbReference type="GO" id="GO:0085020">
    <property type="term" value="P:protein K6-linked ubiquitination"/>
    <property type="evidence" value="ECO:0007669"/>
    <property type="project" value="TreeGrafter"/>
</dbReference>
<dbReference type="Pfam" id="PF00023">
    <property type="entry name" value="Ank"/>
    <property type="match status" value="2"/>
</dbReference>
<dbReference type="AlphaFoldDB" id="S8BKH0"/>
<feature type="region of interest" description="Disordered" evidence="4">
    <location>
        <begin position="1"/>
        <end position="22"/>
    </location>
</feature>
<dbReference type="InterPro" id="IPR036770">
    <property type="entry name" value="Ankyrin_rpt-contain_sf"/>
</dbReference>
<dbReference type="EMBL" id="AQGS01000443">
    <property type="protein sequence ID" value="EPS39858.1"/>
    <property type="molecule type" value="Genomic_DNA"/>
</dbReference>
<feature type="region of interest" description="Disordered" evidence="4">
    <location>
        <begin position="211"/>
        <end position="275"/>
    </location>
</feature>
<dbReference type="OrthoDB" id="10057496at2759"/>
<keyword evidence="2 3" id="KW-0040">ANK repeat</keyword>
<dbReference type="PRINTS" id="PR01415">
    <property type="entry name" value="ANKYRIN"/>
</dbReference>
<keyword evidence="6" id="KW-1185">Reference proteome</keyword>
<feature type="repeat" description="ANK" evidence="3">
    <location>
        <begin position="146"/>
        <end position="178"/>
    </location>
</feature>
<gene>
    <name evidence="5" type="ORF">H072_6262</name>
</gene>
<feature type="repeat" description="ANK" evidence="3">
    <location>
        <begin position="69"/>
        <end position="91"/>
    </location>
</feature>
<dbReference type="eggNOG" id="KOG0504">
    <property type="taxonomic scope" value="Eukaryota"/>
</dbReference>
<comment type="caution">
    <text evidence="5">The sequence shown here is derived from an EMBL/GenBank/DDBJ whole genome shotgun (WGS) entry which is preliminary data.</text>
</comment>
<dbReference type="InterPro" id="IPR002110">
    <property type="entry name" value="Ankyrin_rpt"/>
</dbReference>
<dbReference type="PANTHER" id="PTHR24171">
    <property type="entry name" value="ANKYRIN REPEAT DOMAIN-CONTAINING PROTEIN 39-RELATED"/>
    <property type="match status" value="1"/>
</dbReference>